<keyword evidence="1" id="KW-0677">Repeat</keyword>
<dbReference type="EMBL" id="LSRX01001299">
    <property type="protein sequence ID" value="OLP81242.1"/>
    <property type="molecule type" value="Genomic_DNA"/>
</dbReference>
<dbReference type="PROSITE" id="PS50835">
    <property type="entry name" value="IG_LIKE"/>
    <property type="match status" value="1"/>
</dbReference>
<dbReference type="PROSITE" id="PS51375">
    <property type="entry name" value="PPR"/>
    <property type="match status" value="1"/>
</dbReference>
<gene>
    <name evidence="5" type="ORF">AK812_SmicGene38239</name>
</gene>
<accession>A0A1Q9CEA1</accession>
<sequence>MCCAGARRAPLAHCKAQLPLRRAVRSPTGEGALRREAPGDPKGQAKQEAHLRKALFAQLRPDGGSKFWKDVSKRAAVVDAAEELSRHGWLRSTKDFTVVASSLIRASRWSRALVALTEELPEASLLPDAVAWNACAAACAAGSHWVGALALLERTADNSVPMLRAAMDACLKASLWQRALLLQADGDVGCYAAAAQAFGRTANWQMALVLLQKSPCKTSHKDASQLLRNVLGVLAKAGKWKHACGVLTAHMDAGPNSDRQDRPGAAKFDNAALNAVIAACTEAARWENALEVLRAGRRLRIQTDVVNHNAALAACARAAQWRSALEMLAAMTLATGATAADVASFSIAITASEKAGRSREASQLMEDMASAGLLLDAIAFSACISACEKSNDWARALYLLTVALRQEQADSVSCSTTLSACEKASRWELALQLLSGHYNWEVGAVGNGAFLTSCKNSSRWMEALAVVHAKQRLDAIGLTSALGAAETAGYNGALCTLLRDLLLQTSMQLLFACRVGGGAAASRAHAASTGGLDVLDSHGLLHLGGLAVARARVRQAALKEFQEKVAETPVLQSLCDLGRPCSRDAMEELKLPTELSRWQVKARDVLAEVLLHASPNLQPLPTHASAQRIAAWTSLEVSGDAGELWKGSGVFREFRQEGDPWVRDIETSDQPVDPANFSVLADDLQADSSWTQSLLQRSSVRTGQTSVTTKVASLSDIGCDKISSPCQLKMTQDDAKRSKSAAFRRVSGIVKFIFVPDTAGYFFWACLFYLATGIMQVTTLPRIAESFCQVRRNGTLCTEDCPDMLLLCPASECFGDAMNLTWYQEANTAKKSYNQAFVGASLNQECLNMMQFATSPVDAVHLIYTRNSDATLAVNEDCKVLSCRVLANALYLMSDLENGGANCTNQFVIKSPEEASVCPCSSLLAEIDSTVQAEIDSVCGSRLLKDGCGKYATTPSALVCTVT</sequence>
<proteinExistence type="predicted"/>
<feature type="region of interest" description="Disordered" evidence="3">
    <location>
        <begin position="25"/>
        <end position="47"/>
    </location>
</feature>
<comment type="caution">
    <text evidence="5">The sequence shown here is derived from an EMBL/GenBank/DDBJ whole genome shotgun (WGS) entry which is preliminary data.</text>
</comment>
<feature type="domain" description="Ig-like" evidence="4">
    <location>
        <begin position="781"/>
        <end position="885"/>
    </location>
</feature>
<feature type="repeat" description="PPR" evidence="2">
    <location>
        <begin position="341"/>
        <end position="375"/>
    </location>
</feature>
<keyword evidence="6" id="KW-1185">Reference proteome</keyword>
<dbReference type="OrthoDB" id="440019at2759"/>
<dbReference type="AlphaFoldDB" id="A0A1Q9CEA1"/>
<name>A0A1Q9CEA1_SYMMI</name>
<dbReference type="InterPro" id="IPR002885">
    <property type="entry name" value="PPR_rpt"/>
</dbReference>
<dbReference type="InterPro" id="IPR007110">
    <property type="entry name" value="Ig-like_dom"/>
</dbReference>
<evidence type="ECO:0000256" key="3">
    <source>
        <dbReference type="SAM" id="MobiDB-lite"/>
    </source>
</evidence>
<protein>
    <submittedName>
        <fullName evidence="5">Pentatricopeptide repeat-containing protein, chloroplastic</fullName>
    </submittedName>
</protein>
<evidence type="ECO:0000313" key="6">
    <source>
        <dbReference type="Proteomes" id="UP000186817"/>
    </source>
</evidence>
<reference evidence="5 6" key="1">
    <citation type="submission" date="2016-02" db="EMBL/GenBank/DDBJ databases">
        <title>Genome analysis of coral dinoflagellate symbionts highlights evolutionary adaptations to a symbiotic lifestyle.</title>
        <authorList>
            <person name="Aranda M."/>
            <person name="Li Y."/>
            <person name="Liew Y.J."/>
            <person name="Baumgarten S."/>
            <person name="Simakov O."/>
            <person name="Wilson M."/>
            <person name="Piel J."/>
            <person name="Ashoor H."/>
            <person name="Bougouffa S."/>
            <person name="Bajic V.B."/>
            <person name="Ryu T."/>
            <person name="Ravasi T."/>
            <person name="Bayer T."/>
            <person name="Micklem G."/>
            <person name="Kim H."/>
            <person name="Bhak J."/>
            <person name="Lajeunesse T.C."/>
            <person name="Voolstra C.R."/>
        </authorList>
    </citation>
    <scope>NUCLEOTIDE SEQUENCE [LARGE SCALE GENOMIC DNA]</scope>
    <source>
        <strain evidence="5 6">CCMP2467</strain>
    </source>
</reference>
<evidence type="ECO:0000313" key="5">
    <source>
        <dbReference type="EMBL" id="OLP81242.1"/>
    </source>
</evidence>
<dbReference type="InterPro" id="IPR011990">
    <property type="entry name" value="TPR-like_helical_dom_sf"/>
</dbReference>
<feature type="compositionally biased region" description="Basic and acidic residues" evidence="3">
    <location>
        <begin position="32"/>
        <end position="47"/>
    </location>
</feature>
<dbReference type="PANTHER" id="PTHR47936">
    <property type="entry name" value="PPR_LONG DOMAIN-CONTAINING PROTEIN"/>
    <property type="match status" value="1"/>
</dbReference>
<dbReference type="Gene3D" id="1.25.40.10">
    <property type="entry name" value="Tetratricopeptide repeat domain"/>
    <property type="match status" value="2"/>
</dbReference>
<evidence type="ECO:0000259" key="4">
    <source>
        <dbReference type="PROSITE" id="PS50835"/>
    </source>
</evidence>
<dbReference type="Proteomes" id="UP000186817">
    <property type="component" value="Unassembled WGS sequence"/>
</dbReference>
<evidence type="ECO:0000256" key="2">
    <source>
        <dbReference type="PROSITE-ProRule" id="PRU00708"/>
    </source>
</evidence>
<dbReference type="PANTHER" id="PTHR47936:SF1">
    <property type="entry name" value="PENTATRICOPEPTIDE REPEAT-CONTAINING PROTEIN GUN1, CHLOROPLASTIC"/>
    <property type="match status" value="1"/>
</dbReference>
<organism evidence="5 6">
    <name type="scientific">Symbiodinium microadriaticum</name>
    <name type="common">Dinoflagellate</name>
    <name type="synonym">Zooxanthella microadriatica</name>
    <dbReference type="NCBI Taxonomy" id="2951"/>
    <lineage>
        <taxon>Eukaryota</taxon>
        <taxon>Sar</taxon>
        <taxon>Alveolata</taxon>
        <taxon>Dinophyceae</taxon>
        <taxon>Suessiales</taxon>
        <taxon>Symbiodiniaceae</taxon>
        <taxon>Symbiodinium</taxon>
    </lineage>
</organism>
<evidence type="ECO:0000256" key="1">
    <source>
        <dbReference type="ARBA" id="ARBA00022737"/>
    </source>
</evidence>